<keyword evidence="2" id="KW-1185">Reference proteome</keyword>
<evidence type="ECO:0000313" key="1">
    <source>
        <dbReference type="EMBL" id="KAK0750811.1"/>
    </source>
</evidence>
<comment type="caution">
    <text evidence="1">The sequence shown here is derived from an EMBL/GenBank/DDBJ whole genome shotgun (WGS) entry which is preliminary data.</text>
</comment>
<organism evidence="1 2">
    <name type="scientific">Schizothecium vesticola</name>
    <dbReference type="NCBI Taxonomy" id="314040"/>
    <lineage>
        <taxon>Eukaryota</taxon>
        <taxon>Fungi</taxon>
        <taxon>Dikarya</taxon>
        <taxon>Ascomycota</taxon>
        <taxon>Pezizomycotina</taxon>
        <taxon>Sordariomycetes</taxon>
        <taxon>Sordariomycetidae</taxon>
        <taxon>Sordariales</taxon>
        <taxon>Schizotheciaceae</taxon>
        <taxon>Schizothecium</taxon>
    </lineage>
</organism>
<evidence type="ECO:0000313" key="2">
    <source>
        <dbReference type="Proteomes" id="UP001172155"/>
    </source>
</evidence>
<dbReference type="Proteomes" id="UP001172155">
    <property type="component" value="Unassembled WGS sequence"/>
</dbReference>
<gene>
    <name evidence="1" type="ORF">B0T18DRAFT_455888</name>
</gene>
<reference evidence="1" key="1">
    <citation type="submission" date="2023-06" db="EMBL/GenBank/DDBJ databases">
        <title>Genome-scale phylogeny and comparative genomics of the fungal order Sordariales.</title>
        <authorList>
            <consortium name="Lawrence Berkeley National Laboratory"/>
            <person name="Hensen N."/>
            <person name="Bonometti L."/>
            <person name="Westerberg I."/>
            <person name="Brannstrom I.O."/>
            <person name="Guillou S."/>
            <person name="Cros-Aarteil S."/>
            <person name="Calhoun S."/>
            <person name="Haridas S."/>
            <person name="Kuo A."/>
            <person name="Mondo S."/>
            <person name="Pangilinan J."/>
            <person name="Riley R."/>
            <person name="LaButti K."/>
            <person name="Andreopoulos B."/>
            <person name="Lipzen A."/>
            <person name="Chen C."/>
            <person name="Yanf M."/>
            <person name="Daum C."/>
            <person name="Ng V."/>
            <person name="Clum A."/>
            <person name="Steindorff A."/>
            <person name="Ohm R."/>
            <person name="Martin F."/>
            <person name="Silar P."/>
            <person name="Natvig D."/>
            <person name="Lalanne C."/>
            <person name="Gautier V."/>
            <person name="Ament-velasquez S.L."/>
            <person name="Kruys A."/>
            <person name="Hutchinson M.I."/>
            <person name="Powell A.J."/>
            <person name="Barry K."/>
            <person name="Miller A.N."/>
            <person name="Grigoriev I.V."/>
            <person name="Debuchy R."/>
            <person name="Gladieux P."/>
            <person name="Thoren M.H."/>
            <person name="Johannesson H."/>
        </authorList>
    </citation>
    <scope>NUCLEOTIDE SEQUENCE</scope>
    <source>
        <strain evidence="1">SMH3187-1</strain>
    </source>
</reference>
<dbReference type="EMBL" id="JAUKUD010000002">
    <property type="protein sequence ID" value="KAK0750811.1"/>
    <property type="molecule type" value="Genomic_DNA"/>
</dbReference>
<dbReference type="AlphaFoldDB" id="A0AA40K9I1"/>
<name>A0AA40K9I1_9PEZI</name>
<protein>
    <submittedName>
        <fullName evidence="1">Uncharacterized protein</fullName>
    </submittedName>
</protein>
<accession>A0AA40K9I1</accession>
<proteinExistence type="predicted"/>
<sequence>MSEQVEVGHCHRCDHAHVSLGVGSYAAASPTLEPRQLCGEGIRHICHGAPDGTPQNVNPDDIAYLAASMRNDAHQNVNGNSFFTMPPNIKFQCEEWAIAHEGTVLVLVKHTSARLNSTVLSEDIANTLDRGENATDEQVKKSILGCGKSGGQVGVLYDKDNKAYNTDEFKNSKATPSGLVIKVVHSV</sequence>